<dbReference type="Pfam" id="PF07291">
    <property type="entry name" value="MauE"/>
    <property type="match status" value="1"/>
</dbReference>
<dbReference type="EMBL" id="QLMA01000005">
    <property type="protein sequence ID" value="RAJ80183.1"/>
    <property type="molecule type" value="Genomic_DNA"/>
</dbReference>
<feature type="domain" description="Methylamine utilisation protein MauE" evidence="6">
    <location>
        <begin position="4"/>
        <end position="130"/>
    </location>
</feature>
<organism evidence="7 8">
    <name type="scientific">Chitinophaga dinghuensis</name>
    <dbReference type="NCBI Taxonomy" id="1539050"/>
    <lineage>
        <taxon>Bacteria</taxon>
        <taxon>Pseudomonadati</taxon>
        <taxon>Bacteroidota</taxon>
        <taxon>Chitinophagia</taxon>
        <taxon>Chitinophagales</taxon>
        <taxon>Chitinophagaceae</taxon>
        <taxon>Chitinophaga</taxon>
    </lineage>
</organism>
<keyword evidence="3 5" id="KW-1133">Transmembrane helix</keyword>
<keyword evidence="8" id="KW-1185">Reference proteome</keyword>
<dbReference type="InterPro" id="IPR009908">
    <property type="entry name" value="Methylamine_util_MauE"/>
</dbReference>
<evidence type="ECO:0000256" key="2">
    <source>
        <dbReference type="ARBA" id="ARBA00022692"/>
    </source>
</evidence>
<comment type="subcellular location">
    <subcellularLocation>
        <location evidence="1">Membrane</location>
        <topology evidence="1">Multi-pass membrane protein</topology>
    </subcellularLocation>
</comment>
<dbReference type="OrthoDB" id="680026at2"/>
<accession>A0A327VXW1</accession>
<feature type="transmembrane region" description="Helical" evidence="5">
    <location>
        <begin position="115"/>
        <end position="132"/>
    </location>
</feature>
<dbReference type="AlphaFoldDB" id="A0A327VXW1"/>
<dbReference type="Proteomes" id="UP000249819">
    <property type="component" value="Unassembled WGS sequence"/>
</dbReference>
<evidence type="ECO:0000256" key="4">
    <source>
        <dbReference type="ARBA" id="ARBA00023136"/>
    </source>
</evidence>
<dbReference type="GO" id="GO:0030416">
    <property type="term" value="P:methylamine metabolic process"/>
    <property type="evidence" value="ECO:0007669"/>
    <property type="project" value="InterPro"/>
</dbReference>
<feature type="transmembrane region" description="Helical" evidence="5">
    <location>
        <begin position="5"/>
        <end position="24"/>
    </location>
</feature>
<reference evidence="7 8" key="1">
    <citation type="submission" date="2018-06" db="EMBL/GenBank/DDBJ databases">
        <title>Genomic Encyclopedia of Archaeal and Bacterial Type Strains, Phase II (KMG-II): from individual species to whole genera.</title>
        <authorList>
            <person name="Goeker M."/>
        </authorList>
    </citation>
    <scope>NUCLEOTIDE SEQUENCE [LARGE SCALE GENOMIC DNA]</scope>
    <source>
        <strain evidence="7 8">DSM 29821</strain>
    </source>
</reference>
<keyword evidence="4 5" id="KW-0472">Membrane</keyword>
<feature type="transmembrane region" description="Helical" evidence="5">
    <location>
        <begin position="44"/>
        <end position="66"/>
    </location>
</feature>
<dbReference type="GO" id="GO:0016020">
    <property type="term" value="C:membrane"/>
    <property type="evidence" value="ECO:0007669"/>
    <property type="project" value="UniProtKB-SubCell"/>
</dbReference>
<gene>
    <name evidence="7" type="ORF">CLV59_105291</name>
</gene>
<sequence length="140" mass="15363">MKKEVFIEIVAYLVTALFLYTGIMKLREYDVFKWVISSSPILHSVAPVVARVVPVLEIVVSLLLVVPATRKTGLYAAFIMMVGFTIYIGGLLILSSKLPCSCGGVLESMSWSQHLVFNIVVTALLGASIWMGRKKNSIAI</sequence>
<dbReference type="UniPathway" id="UPA00895"/>
<feature type="transmembrane region" description="Helical" evidence="5">
    <location>
        <begin position="73"/>
        <end position="95"/>
    </location>
</feature>
<evidence type="ECO:0000313" key="8">
    <source>
        <dbReference type="Proteomes" id="UP000249819"/>
    </source>
</evidence>
<evidence type="ECO:0000256" key="1">
    <source>
        <dbReference type="ARBA" id="ARBA00004141"/>
    </source>
</evidence>
<evidence type="ECO:0000256" key="5">
    <source>
        <dbReference type="SAM" id="Phobius"/>
    </source>
</evidence>
<keyword evidence="2 5" id="KW-0812">Transmembrane</keyword>
<evidence type="ECO:0000259" key="6">
    <source>
        <dbReference type="Pfam" id="PF07291"/>
    </source>
</evidence>
<evidence type="ECO:0000313" key="7">
    <source>
        <dbReference type="EMBL" id="RAJ80183.1"/>
    </source>
</evidence>
<name>A0A327VXW1_9BACT</name>
<dbReference type="RefSeq" id="WP_111593193.1">
    <property type="nucleotide sequence ID" value="NZ_QLMA01000005.1"/>
</dbReference>
<proteinExistence type="predicted"/>
<protein>
    <submittedName>
        <fullName evidence="7">Methylamine utilization protein MauE</fullName>
    </submittedName>
</protein>
<comment type="caution">
    <text evidence="7">The sequence shown here is derived from an EMBL/GenBank/DDBJ whole genome shotgun (WGS) entry which is preliminary data.</text>
</comment>
<evidence type="ECO:0000256" key="3">
    <source>
        <dbReference type="ARBA" id="ARBA00022989"/>
    </source>
</evidence>